<name>A0AA88DX95_FICCA</name>
<accession>A0AA88DX95</accession>
<feature type="compositionally biased region" description="Acidic residues" evidence="1">
    <location>
        <begin position="179"/>
        <end position="199"/>
    </location>
</feature>
<evidence type="ECO:0000313" key="2">
    <source>
        <dbReference type="EMBL" id="GMN63687.1"/>
    </source>
</evidence>
<dbReference type="Proteomes" id="UP001187192">
    <property type="component" value="Unassembled WGS sequence"/>
</dbReference>
<dbReference type="AlphaFoldDB" id="A0AA88DX95"/>
<gene>
    <name evidence="2" type="ORF">TIFTF001_032768</name>
</gene>
<protein>
    <submittedName>
        <fullName evidence="2">Uncharacterized protein</fullName>
    </submittedName>
</protein>
<evidence type="ECO:0000256" key="1">
    <source>
        <dbReference type="SAM" id="MobiDB-lite"/>
    </source>
</evidence>
<proteinExistence type="predicted"/>
<sequence>MVTAYVRRLVTELVSEWVPAFRFHSLPASTTVIDRDAALVIYGMQPLLFDGTRRTVSRCLAGDARLWWMTLGEPAIPGGSWADFCALIIARYGPLPDEDTNMPYRDPEIYNDMYLGRYLSYVADWEELPPEVRLFVLAPMMGMTLESMIDDIMQAEIIAHMTLFQPYPLQEIPPQEVEAGADDDDIDPADFPVDSEENPENPPVIIIESDYEEDVEEEQEEWEEQEVWEEQEEDLEEILFDDGDWDADSDVFSDVTTE</sequence>
<feature type="compositionally biased region" description="Acidic residues" evidence="1">
    <location>
        <begin position="209"/>
        <end position="232"/>
    </location>
</feature>
<reference evidence="2" key="1">
    <citation type="submission" date="2023-07" db="EMBL/GenBank/DDBJ databases">
        <title>draft genome sequence of fig (Ficus carica).</title>
        <authorList>
            <person name="Takahashi T."/>
            <person name="Nishimura K."/>
        </authorList>
    </citation>
    <scope>NUCLEOTIDE SEQUENCE</scope>
</reference>
<evidence type="ECO:0000313" key="3">
    <source>
        <dbReference type="Proteomes" id="UP001187192"/>
    </source>
</evidence>
<feature type="region of interest" description="Disordered" evidence="1">
    <location>
        <begin position="178"/>
        <end position="232"/>
    </location>
</feature>
<organism evidence="2 3">
    <name type="scientific">Ficus carica</name>
    <name type="common">Common fig</name>
    <dbReference type="NCBI Taxonomy" id="3494"/>
    <lineage>
        <taxon>Eukaryota</taxon>
        <taxon>Viridiplantae</taxon>
        <taxon>Streptophyta</taxon>
        <taxon>Embryophyta</taxon>
        <taxon>Tracheophyta</taxon>
        <taxon>Spermatophyta</taxon>
        <taxon>Magnoliopsida</taxon>
        <taxon>eudicotyledons</taxon>
        <taxon>Gunneridae</taxon>
        <taxon>Pentapetalae</taxon>
        <taxon>rosids</taxon>
        <taxon>fabids</taxon>
        <taxon>Rosales</taxon>
        <taxon>Moraceae</taxon>
        <taxon>Ficeae</taxon>
        <taxon>Ficus</taxon>
    </lineage>
</organism>
<comment type="caution">
    <text evidence="2">The sequence shown here is derived from an EMBL/GenBank/DDBJ whole genome shotgun (WGS) entry which is preliminary data.</text>
</comment>
<dbReference type="EMBL" id="BTGU01000156">
    <property type="protein sequence ID" value="GMN63687.1"/>
    <property type="molecule type" value="Genomic_DNA"/>
</dbReference>
<keyword evidence="3" id="KW-1185">Reference proteome</keyword>